<dbReference type="AlphaFoldDB" id="A0A3N1PAZ2"/>
<reference evidence="2 3" key="1">
    <citation type="submission" date="2018-11" db="EMBL/GenBank/DDBJ databases">
        <title>Genomic Encyclopedia of Type Strains, Phase IV (KMG-IV): sequencing the most valuable type-strain genomes for metagenomic binning, comparative biology and taxonomic classification.</title>
        <authorList>
            <person name="Goeker M."/>
        </authorList>
    </citation>
    <scope>NUCLEOTIDE SEQUENCE [LARGE SCALE GENOMIC DNA]</scope>
    <source>
        <strain evidence="2 3">DSM 21945</strain>
    </source>
</reference>
<dbReference type="SUPFAM" id="SSF52266">
    <property type="entry name" value="SGNH hydrolase"/>
    <property type="match status" value="1"/>
</dbReference>
<dbReference type="PANTHER" id="PTHR43784:SF2">
    <property type="entry name" value="GDSL-LIKE LIPASE_ACYLHYDROLASE, PUTATIVE (AFU_ORTHOLOGUE AFUA_2G00820)-RELATED"/>
    <property type="match status" value="1"/>
</dbReference>
<evidence type="ECO:0000313" key="2">
    <source>
        <dbReference type="EMBL" id="ROQ25785.1"/>
    </source>
</evidence>
<protein>
    <submittedName>
        <fullName evidence="2">Lysophospholipase L1-like esterase</fullName>
    </submittedName>
</protein>
<evidence type="ECO:0000313" key="3">
    <source>
        <dbReference type="Proteomes" id="UP000268033"/>
    </source>
</evidence>
<evidence type="ECO:0000259" key="1">
    <source>
        <dbReference type="Pfam" id="PF13472"/>
    </source>
</evidence>
<dbReference type="Proteomes" id="UP000268033">
    <property type="component" value="Unassembled WGS sequence"/>
</dbReference>
<dbReference type="InterPro" id="IPR036514">
    <property type="entry name" value="SGNH_hydro_sf"/>
</dbReference>
<dbReference type="GO" id="GO:0016788">
    <property type="term" value="F:hydrolase activity, acting on ester bonds"/>
    <property type="evidence" value="ECO:0007669"/>
    <property type="project" value="UniProtKB-ARBA"/>
</dbReference>
<dbReference type="InterPro" id="IPR053140">
    <property type="entry name" value="GDSL_Rv0518-like"/>
</dbReference>
<gene>
    <name evidence="2" type="ORF">EDC28_10594</name>
</gene>
<organism evidence="2 3">
    <name type="scientific">Gallaecimonas pentaromativorans</name>
    <dbReference type="NCBI Taxonomy" id="584787"/>
    <lineage>
        <taxon>Bacteria</taxon>
        <taxon>Pseudomonadati</taxon>
        <taxon>Pseudomonadota</taxon>
        <taxon>Gammaproteobacteria</taxon>
        <taxon>Enterobacterales</taxon>
        <taxon>Gallaecimonadaceae</taxon>
        <taxon>Gallaecimonas</taxon>
    </lineage>
</organism>
<comment type="caution">
    <text evidence="2">The sequence shown here is derived from an EMBL/GenBank/DDBJ whole genome shotgun (WGS) entry which is preliminary data.</text>
</comment>
<dbReference type="InterPro" id="IPR013830">
    <property type="entry name" value="SGNH_hydro"/>
</dbReference>
<proteinExistence type="predicted"/>
<dbReference type="EMBL" id="RJUL01000005">
    <property type="protein sequence ID" value="ROQ25785.1"/>
    <property type="molecule type" value="Genomic_DNA"/>
</dbReference>
<dbReference type="Gene3D" id="3.40.50.1110">
    <property type="entry name" value="SGNH hydrolase"/>
    <property type="match status" value="1"/>
</dbReference>
<keyword evidence="3" id="KW-1185">Reference proteome</keyword>
<dbReference type="Pfam" id="PF13472">
    <property type="entry name" value="Lipase_GDSL_2"/>
    <property type="match status" value="1"/>
</dbReference>
<feature type="domain" description="SGNH hydrolase-type esterase" evidence="1">
    <location>
        <begin position="212"/>
        <end position="408"/>
    </location>
</feature>
<dbReference type="CDD" id="cd01830">
    <property type="entry name" value="XynE_like"/>
    <property type="match status" value="1"/>
</dbReference>
<sequence>MFTRTLSLSTISRTVQLNVVLMLTAFLFISFSTSLPVQASSMSHWVGAWGAAPAFENSEDFFRGTIRQNVQLSIGGDRVRIKIDNSLGKNSLEIGAATIALPGSRPGEITTSSLKKITFSGSHSIILKAGDSALSDPIVFHVNPLSEVQISLFIPRAVGLITTHPLARDTSYISSNNDQTTLASMSDIYTTHQRYFISRIDVDNSHASSLVVLGDSITDGKNSTSGKNSRWPDFLAKRLIKSGYNYGIVNSGIAGNRILHDLPVHQFGPSAISRLDRDVISVPNLSKVIFLEGINDIGLPKFLGLNDQDVTAEEIISGIKKIISKVHENNVKIYGSTLTPFYGAKFPGYFSKKAEEKRIKINHWIRTSRSFDGVIDFDLAIRDSLHPERIKEDFDSGDHLHPNDKGYKEMAYSIPLELFN</sequence>
<accession>A0A3N1PAZ2</accession>
<dbReference type="PANTHER" id="PTHR43784">
    <property type="entry name" value="GDSL-LIKE LIPASE/ACYLHYDROLASE, PUTATIVE (AFU_ORTHOLOGUE AFUA_2G00820)-RELATED"/>
    <property type="match status" value="1"/>
</dbReference>
<name>A0A3N1PAZ2_9GAMM</name>